<keyword evidence="2" id="KW-0472">Membrane</keyword>
<feature type="domain" description="SPOR" evidence="3">
    <location>
        <begin position="159"/>
        <end position="235"/>
    </location>
</feature>
<proteinExistence type="predicted"/>
<dbReference type="SUPFAM" id="SSF110997">
    <property type="entry name" value="Sporulation related repeat"/>
    <property type="match status" value="1"/>
</dbReference>
<dbReference type="Pfam" id="PF05036">
    <property type="entry name" value="SPOR"/>
    <property type="match status" value="1"/>
</dbReference>
<dbReference type="InterPro" id="IPR036680">
    <property type="entry name" value="SPOR-like_sf"/>
</dbReference>
<dbReference type="EMBL" id="BAABKI010000052">
    <property type="protein sequence ID" value="GAA5179628.1"/>
    <property type="molecule type" value="Genomic_DNA"/>
</dbReference>
<evidence type="ECO:0000256" key="1">
    <source>
        <dbReference type="SAM" id="MobiDB-lite"/>
    </source>
</evidence>
<feature type="transmembrane region" description="Helical" evidence="2">
    <location>
        <begin position="9"/>
        <end position="27"/>
    </location>
</feature>
<dbReference type="InterPro" id="IPR052521">
    <property type="entry name" value="Cell_div_SPOR-domain"/>
</dbReference>
<comment type="caution">
    <text evidence="4">The sequence shown here is derived from an EMBL/GenBank/DDBJ whole genome shotgun (WGS) entry which is preliminary data.</text>
</comment>
<evidence type="ECO:0000313" key="5">
    <source>
        <dbReference type="Proteomes" id="UP001500074"/>
    </source>
</evidence>
<evidence type="ECO:0000256" key="2">
    <source>
        <dbReference type="SAM" id="Phobius"/>
    </source>
</evidence>
<keyword evidence="2" id="KW-0812">Transmembrane</keyword>
<reference evidence="5" key="1">
    <citation type="journal article" date="2019" name="Int. J. Syst. Evol. Microbiol.">
        <title>The Global Catalogue of Microorganisms (GCM) 10K type strain sequencing project: providing services to taxonomists for standard genome sequencing and annotation.</title>
        <authorList>
            <consortium name="The Broad Institute Genomics Platform"/>
            <consortium name="The Broad Institute Genome Sequencing Center for Infectious Disease"/>
            <person name="Wu L."/>
            <person name="Ma J."/>
        </authorList>
    </citation>
    <scope>NUCLEOTIDE SEQUENCE [LARGE SCALE GENOMIC DNA]</scope>
    <source>
        <strain evidence="5">JCM 18472</strain>
    </source>
</reference>
<sequence length="239" mass="25166">MKYGMRERVSGAVILLALGVIFIPMLFDDPPTREDRPEPVLTIEQPIDIKQTPVEAPERPASLGQIQSPQAPSQPAGQARPDAARANAPQPDDAEPDRSAAEQVAGNQPAPGSASQAESDAPRPDPIAALAQRAGQDGQQGEAGTQAANGAAQSSTPAVAENGDWAVQVGSFGQPDNAARLEKQLDEQGFAAYSRPRDNNLTTVYVGPFASSDDGEKVRTALKEQANIQGLLIRVQESE</sequence>
<keyword evidence="2" id="KW-1133">Transmembrane helix</keyword>
<accession>A0ABP9RKQ1</accession>
<keyword evidence="5" id="KW-1185">Reference proteome</keyword>
<dbReference type="InterPro" id="IPR007730">
    <property type="entry name" value="SPOR-like_dom"/>
</dbReference>
<name>A0ABP9RKQ1_9GAMM</name>
<dbReference type="Proteomes" id="UP001500074">
    <property type="component" value="Unassembled WGS sequence"/>
</dbReference>
<dbReference type="PANTHER" id="PTHR38687:SF1">
    <property type="entry name" value="CELL DIVISION PROTEIN DEDD"/>
    <property type="match status" value="1"/>
</dbReference>
<organism evidence="4 5">
    <name type="scientific">Modicisalibacter zincidurans</name>
    <dbReference type="NCBI Taxonomy" id="1178777"/>
    <lineage>
        <taxon>Bacteria</taxon>
        <taxon>Pseudomonadati</taxon>
        <taxon>Pseudomonadota</taxon>
        <taxon>Gammaproteobacteria</taxon>
        <taxon>Oceanospirillales</taxon>
        <taxon>Halomonadaceae</taxon>
        <taxon>Modicisalibacter</taxon>
    </lineage>
</organism>
<dbReference type="PROSITE" id="PS51724">
    <property type="entry name" value="SPOR"/>
    <property type="match status" value="1"/>
</dbReference>
<protein>
    <submittedName>
        <fullName evidence="4">SPOR domain-containing protein</fullName>
    </submittedName>
</protein>
<dbReference type="RefSeq" id="WP_031384434.1">
    <property type="nucleotide sequence ID" value="NZ_BAABKI010000052.1"/>
</dbReference>
<gene>
    <name evidence="4" type="ORF">GCM10023342_31810</name>
</gene>
<feature type="region of interest" description="Disordered" evidence="1">
    <location>
        <begin position="27"/>
        <end position="171"/>
    </location>
</feature>
<feature type="compositionally biased region" description="Polar residues" evidence="1">
    <location>
        <begin position="137"/>
        <end position="157"/>
    </location>
</feature>
<dbReference type="PANTHER" id="PTHR38687">
    <property type="entry name" value="CELL DIVISION PROTEIN DEDD-RELATED"/>
    <property type="match status" value="1"/>
</dbReference>
<feature type="compositionally biased region" description="Low complexity" evidence="1">
    <location>
        <begin position="64"/>
        <end position="79"/>
    </location>
</feature>
<evidence type="ECO:0000259" key="3">
    <source>
        <dbReference type="PROSITE" id="PS51724"/>
    </source>
</evidence>
<dbReference type="Gene3D" id="3.30.70.1070">
    <property type="entry name" value="Sporulation related repeat"/>
    <property type="match status" value="1"/>
</dbReference>
<evidence type="ECO:0000313" key="4">
    <source>
        <dbReference type="EMBL" id="GAA5179628.1"/>
    </source>
</evidence>